<keyword evidence="3" id="KW-0378">Hydrolase</keyword>
<feature type="binding site" evidence="9">
    <location>
        <begin position="231"/>
        <end position="234"/>
    </location>
    <ligand>
        <name>substrate</name>
    </ligand>
</feature>
<dbReference type="InterPro" id="IPR000246">
    <property type="entry name" value="Peptidase_T2"/>
</dbReference>
<dbReference type="Gene3D" id="3.60.20.30">
    <property type="entry name" value="(Glycosyl)asparaginase"/>
    <property type="match status" value="1"/>
</dbReference>
<dbReference type="GO" id="GO:0008233">
    <property type="term" value="F:peptidase activity"/>
    <property type="evidence" value="ECO:0007669"/>
    <property type="project" value="UniProtKB-KW"/>
</dbReference>
<evidence type="ECO:0000256" key="8">
    <source>
        <dbReference type="PIRSR" id="PIRSR600246-1"/>
    </source>
</evidence>
<evidence type="ECO:0000256" key="9">
    <source>
        <dbReference type="PIRSR" id="PIRSR600246-2"/>
    </source>
</evidence>
<dbReference type="EMBL" id="DTBD01000070">
    <property type="protein sequence ID" value="HGQ65095.1"/>
    <property type="molecule type" value="Genomic_DNA"/>
</dbReference>
<dbReference type="GO" id="GO:0005737">
    <property type="term" value="C:cytoplasm"/>
    <property type="evidence" value="ECO:0007669"/>
    <property type="project" value="TreeGrafter"/>
</dbReference>
<dbReference type="EMBL" id="DTCK01000042">
    <property type="protein sequence ID" value="HGQ36576.1"/>
    <property type="molecule type" value="Genomic_DNA"/>
</dbReference>
<keyword evidence="4" id="KW-0068">Autocatalytic cleavage</keyword>
<dbReference type="AlphaFoldDB" id="A0A7C4JL14"/>
<evidence type="ECO:0000256" key="5">
    <source>
        <dbReference type="ARBA" id="ARBA00030414"/>
    </source>
</evidence>
<comment type="caution">
    <text evidence="12">The sequence shown here is derived from an EMBL/GenBank/DDBJ whole genome shotgun (WGS) entry which is preliminary data.</text>
</comment>
<dbReference type="Pfam" id="PF01112">
    <property type="entry name" value="Asparaginase_2"/>
    <property type="match status" value="1"/>
</dbReference>
<dbReference type="InterPro" id="IPR029055">
    <property type="entry name" value="Ntn_hydrolases_N"/>
</dbReference>
<evidence type="ECO:0000313" key="11">
    <source>
        <dbReference type="EMBL" id="HGQ36576.1"/>
    </source>
</evidence>
<dbReference type="GO" id="GO:0004067">
    <property type="term" value="F:asparaginase activity"/>
    <property type="evidence" value="ECO:0007669"/>
    <property type="project" value="UniProtKB-EC"/>
</dbReference>
<organism evidence="12">
    <name type="scientific">Ignisphaera aggregans</name>
    <dbReference type="NCBI Taxonomy" id="334771"/>
    <lineage>
        <taxon>Archaea</taxon>
        <taxon>Thermoproteota</taxon>
        <taxon>Thermoprotei</taxon>
        <taxon>Desulfurococcales</taxon>
        <taxon>Desulfurococcaceae</taxon>
        <taxon>Ignisphaera</taxon>
    </lineage>
</organism>
<evidence type="ECO:0000256" key="2">
    <source>
        <dbReference type="ARBA" id="ARBA00022670"/>
    </source>
</evidence>
<dbReference type="SUPFAM" id="SSF56235">
    <property type="entry name" value="N-terminal nucleophile aminohydrolases (Ntn hydrolases)"/>
    <property type="match status" value="1"/>
</dbReference>
<comment type="catalytic activity">
    <reaction evidence="7">
        <text>L-asparagine + H2O = L-aspartate + NH4(+)</text>
        <dbReference type="Rhea" id="RHEA:21016"/>
        <dbReference type="ChEBI" id="CHEBI:15377"/>
        <dbReference type="ChEBI" id="CHEBI:28938"/>
        <dbReference type="ChEBI" id="CHEBI:29991"/>
        <dbReference type="ChEBI" id="CHEBI:58048"/>
        <dbReference type="EC" id="3.5.1.1"/>
    </reaction>
</comment>
<feature type="active site" description="Nucleophile" evidence="8">
    <location>
        <position position="180"/>
    </location>
</feature>
<protein>
    <recommendedName>
        <fullName evidence="6">Plant-type L-asparaginase</fullName>
        <ecNumber evidence="1">3.5.1.1</ecNumber>
    </recommendedName>
    <alternativeName>
        <fullName evidence="5">L-asparagine amidohydrolase</fullName>
    </alternativeName>
</protein>
<dbReference type="PANTHER" id="PTHR10188:SF6">
    <property type="entry name" value="N(4)-(BETA-N-ACETYLGLUCOSAMINYL)-L-ASPARAGINASE"/>
    <property type="match status" value="1"/>
</dbReference>
<feature type="site" description="Cleavage; by autolysis" evidence="10">
    <location>
        <begin position="179"/>
        <end position="180"/>
    </location>
</feature>
<evidence type="ECO:0000256" key="10">
    <source>
        <dbReference type="PIRSR" id="PIRSR600246-3"/>
    </source>
</evidence>
<keyword evidence="2" id="KW-0645">Protease</keyword>
<evidence type="ECO:0000313" key="12">
    <source>
        <dbReference type="EMBL" id="HGQ65095.1"/>
    </source>
</evidence>
<dbReference type="PANTHER" id="PTHR10188">
    <property type="entry name" value="L-ASPARAGINASE"/>
    <property type="match status" value="1"/>
</dbReference>
<evidence type="ECO:0000256" key="1">
    <source>
        <dbReference type="ARBA" id="ARBA00012920"/>
    </source>
</evidence>
<dbReference type="EC" id="3.5.1.1" evidence="1"/>
<accession>A0A7C4JL14</accession>
<proteinExistence type="predicted"/>
<sequence>MSVCGKPVVVVHGGAGRWSVDEATRIHTLEVLKLAAQKGLDVVIHGGNAVDAVVEAIKVLEDSEIFNAGVGSVLNVLGEAEMDAGIIDGRTLRAAGVAAVTRARHPIELARLVMEKTDHVLIVGRGADRLADLFGLEPKPTTPPRVMERYRQLMKNIDNVRYWKKLREILLLMMPNIGDTVGAVAIDNEGNIAAGASTGGVWLKLPGRVGDSPIPGAGFYADNRGGGASATGLGETIIMTNLTKLAVDLMIQGKNSEEACIAAIKELTNRFGPDTAGIIAIDARGFIAAVHNTEHMPYAYACQGKVEAYFNGIIIR</sequence>
<name>A0A7C4JL14_9CREN</name>
<evidence type="ECO:0000256" key="4">
    <source>
        <dbReference type="ARBA" id="ARBA00022813"/>
    </source>
</evidence>
<gene>
    <name evidence="12" type="ORF">ENU08_07620</name>
    <name evidence="11" type="ORF">ENU41_07905</name>
</gene>
<evidence type="ECO:0000256" key="6">
    <source>
        <dbReference type="ARBA" id="ARBA00044776"/>
    </source>
</evidence>
<dbReference type="FunFam" id="3.60.20.30:FF:000001">
    <property type="entry name" value="Isoaspartyl peptidase/L-asparaginase"/>
    <property type="match status" value="1"/>
</dbReference>
<evidence type="ECO:0000256" key="3">
    <source>
        <dbReference type="ARBA" id="ARBA00022801"/>
    </source>
</evidence>
<evidence type="ECO:0000256" key="7">
    <source>
        <dbReference type="ARBA" id="ARBA00049366"/>
    </source>
</evidence>
<dbReference type="GO" id="GO:0006508">
    <property type="term" value="P:proteolysis"/>
    <property type="evidence" value="ECO:0007669"/>
    <property type="project" value="UniProtKB-KW"/>
</dbReference>
<reference evidence="12" key="1">
    <citation type="journal article" date="2020" name="mSystems">
        <title>Genome- and Community-Level Interaction Insights into Carbon Utilization and Element Cycling Functions of Hydrothermarchaeota in Hydrothermal Sediment.</title>
        <authorList>
            <person name="Zhou Z."/>
            <person name="Liu Y."/>
            <person name="Xu W."/>
            <person name="Pan J."/>
            <person name="Luo Z.H."/>
            <person name="Li M."/>
        </authorList>
    </citation>
    <scope>NUCLEOTIDE SEQUENCE [LARGE SCALE GENOMIC DNA]</scope>
    <source>
        <strain evidence="12">SpSt-637</strain>
        <strain evidence="11">SpSt-667</strain>
    </source>
</reference>
<feature type="binding site" evidence="9">
    <location>
        <begin position="208"/>
        <end position="211"/>
    </location>
    <ligand>
        <name>substrate</name>
    </ligand>
</feature>
<dbReference type="CDD" id="cd14950">
    <property type="entry name" value="Asparaginase_2_like_2"/>
    <property type="match status" value="1"/>
</dbReference>